<sequence>MASPTPIAAGQAMPQAAVARASLARLLLTGLAAMLAIGLVAPLLVLLLPFPIAIALGGLGAFILGVVLAIRLRAGALVALGLVALFGFVGVASETQLWFALRHAPEVALPSIAEAPDHPEATRFTFPEAMARADLLGEARSTTPRSAGPPLELSAFAVPLVPPGWTAAEPIAAWLVCQQPRGRESCAATLPPRLTQAFRATPRPEAAQAALTRHRLTAVSAPAWLSATDDISTERVQAGWMALAWPVLAWLAWAVGVAVYRMVSLPRRRG</sequence>
<feature type="transmembrane region" description="Helical" evidence="1">
    <location>
        <begin position="23"/>
        <end position="44"/>
    </location>
</feature>
<feature type="transmembrane region" description="Helical" evidence="1">
    <location>
        <begin position="77"/>
        <end position="101"/>
    </location>
</feature>
<evidence type="ECO:0000313" key="3">
    <source>
        <dbReference type="Proteomes" id="UP001595420"/>
    </source>
</evidence>
<comment type="caution">
    <text evidence="2">The sequence shown here is derived from an EMBL/GenBank/DDBJ whole genome shotgun (WGS) entry which is preliminary data.</text>
</comment>
<keyword evidence="1" id="KW-1133">Transmembrane helix</keyword>
<feature type="transmembrane region" description="Helical" evidence="1">
    <location>
        <begin position="243"/>
        <end position="263"/>
    </location>
</feature>
<keyword evidence="1" id="KW-0472">Membrane</keyword>
<dbReference type="RefSeq" id="WP_216837972.1">
    <property type="nucleotide sequence ID" value="NZ_JAFNJS010000005.1"/>
</dbReference>
<name>A0ABV7BWA9_9PROT</name>
<evidence type="ECO:0000256" key="1">
    <source>
        <dbReference type="SAM" id="Phobius"/>
    </source>
</evidence>
<gene>
    <name evidence="2" type="ORF">ACFOD3_18525</name>
</gene>
<proteinExistence type="predicted"/>
<feature type="transmembrane region" description="Helical" evidence="1">
    <location>
        <begin position="50"/>
        <end position="70"/>
    </location>
</feature>
<evidence type="ECO:0008006" key="4">
    <source>
        <dbReference type="Google" id="ProtNLM"/>
    </source>
</evidence>
<protein>
    <recommendedName>
        <fullName evidence="4">DUF4131 domain-containing protein</fullName>
    </recommendedName>
</protein>
<accession>A0ABV7BWA9</accession>
<dbReference type="Proteomes" id="UP001595420">
    <property type="component" value="Unassembled WGS sequence"/>
</dbReference>
<organism evidence="2 3">
    <name type="scientific">Falsiroseomonas tokyonensis</name>
    <dbReference type="NCBI Taxonomy" id="430521"/>
    <lineage>
        <taxon>Bacteria</taxon>
        <taxon>Pseudomonadati</taxon>
        <taxon>Pseudomonadota</taxon>
        <taxon>Alphaproteobacteria</taxon>
        <taxon>Acetobacterales</taxon>
        <taxon>Roseomonadaceae</taxon>
        <taxon>Falsiroseomonas</taxon>
    </lineage>
</organism>
<reference evidence="3" key="1">
    <citation type="journal article" date="2019" name="Int. J. Syst. Evol. Microbiol.">
        <title>The Global Catalogue of Microorganisms (GCM) 10K type strain sequencing project: providing services to taxonomists for standard genome sequencing and annotation.</title>
        <authorList>
            <consortium name="The Broad Institute Genomics Platform"/>
            <consortium name="The Broad Institute Genome Sequencing Center for Infectious Disease"/>
            <person name="Wu L."/>
            <person name="Ma J."/>
        </authorList>
    </citation>
    <scope>NUCLEOTIDE SEQUENCE [LARGE SCALE GENOMIC DNA]</scope>
    <source>
        <strain evidence="3">CGMCC 1.16855</strain>
    </source>
</reference>
<keyword evidence="3" id="KW-1185">Reference proteome</keyword>
<dbReference type="EMBL" id="JBHRSB010000005">
    <property type="protein sequence ID" value="MFC3001907.1"/>
    <property type="molecule type" value="Genomic_DNA"/>
</dbReference>
<evidence type="ECO:0000313" key="2">
    <source>
        <dbReference type="EMBL" id="MFC3001907.1"/>
    </source>
</evidence>
<keyword evidence="1" id="KW-0812">Transmembrane</keyword>